<dbReference type="OrthoDB" id="5985205at2759"/>
<dbReference type="EnsemblMetazoa" id="Aqu2.1.37907_001">
    <property type="protein sequence ID" value="Aqu2.1.37907_001"/>
    <property type="gene ID" value="Aqu2.1.37907"/>
</dbReference>
<protein>
    <recommendedName>
        <fullName evidence="1">Methyltransferase domain-containing protein</fullName>
    </recommendedName>
</protein>
<keyword evidence="3" id="KW-1185">Reference proteome</keyword>
<dbReference type="InParanoid" id="A0A1X7VEF1"/>
<dbReference type="InterPro" id="IPR029063">
    <property type="entry name" value="SAM-dependent_MTases_sf"/>
</dbReference>
<dbReference type="Gene3D" id="3.40.50.150">
    <property type="entry name" value="Vaccinia Virus protein VP39"/>
    <property type="match status" value="1"/>
</dbReference>
<dbReference type="InterPro" id="IPR025714">
    <property type="entry name" value="Methyltranfer_dom"/>
</dbReference>
<dbReference type="AlphaFoldDB" id="A0A1X7VEF1"/>
<feature type="domain" description="Methyltransferase" evidence="1">
    <location>
        <begin position="31"/>
        <end position="140"/>
    </location>
</feature>
<reference evidence="3" key="1">
    <citation type="journal article" date="2010" name="Nature">
        <title>The Amphimedon queenslandica genome and the evolution of animal complexity.</title>
        <authorList>
            <person name="Srivastava M."/>
            <person name="Simakov O."/>
            <person name="Chapman J."/>
            <person name="Fahey B."/>
            <person name="Gauthier M.E."/>
            <person name="Mitros T."/>
            <person name="Richards G.S."/>
            <person name="Conaco C."/>
            <person name="Dacre M."/>
            <person name="Hellsten U."/>
            <person name="Larroux C."/>
            <person name="Putnam N.H."/>
            <person name="Stanke M."/>
            <person name="Adamska M."/>
            <person name="Darling A."/>
            <person name="Degnan S.M."/>
            <person name="Oakley T.H."/>
            <person name="Plachetzki D.C."/>
            <person name="Zhai Y."/>
            <person name="Adamski M."/>
            <person name="Calcino A."/>
            <person name="Cummins S.F."/>
            <person name="Goodstein D.M."/>
            <person name="Harris C."/>
            <person name="Jackson D.J."/>
            <person name="Leys S.P."/>
            <person name="Shu S."/>
            <person name="Woodcroft B.J."/>
            <person name="Vervoort M."/>
            <person name="Kosik K.S."/>
            <person name="Manning G."/>
            <person name="Degnan B.M."/>
            <person name="Rokhsar D.S."/>
        </authorList>
    </citation>
    <scope>NUCLEOTIDE SEQUENCE [LARGE SCALE GENOMIC DNA]</scope>
</reference>
<name>A0A1X7VEF1_AMPQE</name>
<evidence type="ECO:0000259" key="1">
    <source>
        <dbReference type="Pfam" id="PF13847"/>
    </source>
</evidence>
<dbReference type="OMA" id="INEASYQ"/>
<dbReference type="Proteomes" id="UP000007879">
    <property type="component" value="Unassembled WGS sequence"/>
</dbReference>
<dbReference type="Pfam" id="PF13847">
    <property type="entry name" value="Methyltransf_31"/>
    <property type="match status" value="1"/>
</dbReference>
<evidence type="ECO:0000313" key="3">
    <source>
        <dbReference type="Proteomes" id="UP000007879"/>
    </source>
</evidence>
<dbReference type="SUPFAM" id="SSF53335">
    <property type="entry name" value="S-adenosyl-L-methionine-dependent methyltransferases"/>
    <property type="match status" value="1"/>
</dbReference>
<dbReference type="eggNOG" id="KOG1269">
    <property type="taxonomic scope" value="Eukaryota"/>
</dbReference>
<gene>
    <name evidence="2" type="primary">109580592</name>
</gene>
<dbReference type="PANTHER" id="PTHR43861">
    <property type="entry name" value="TRANS-ACONITATE 2-METHYLTRANSFERASE-RELATED"/>
    <property type="match status" value="1"/>
</dbReference>
<evidence type="ECO:0000313" key="2">
    <source>
        <dbReference type="EnsemblMetazoa" id="Aqu2.1.37907_001"/>
    </source>
</evidence>
<organism evidence="2">
    <name type="scientific">Amphimedon queenslandica</name>
    <name type="common">Sponge</name>
    <dbReference type="NCBI Taxonomy" id="400682"/>
    <lineage>
        <taxon>Eukaryota</taxon>
        <taxon>Metazoa</taxon>
        <taxon>Porifera</taxon>
        <taxon>Demospongiae</taxon>
        <taxon>Heteroscleromorpha</taxon>
        <taxon>Haplosclerida</taxon>
        <taxon>Niphatidae</taxon>
        <taxon>Amphimedon</taxon>
    </lineage>
</organism>
<sequence length="248" mass="28484">MAADAASSYHSLSDIQFKEGLTLIEELSPQEKDKVLDLGCGTGRLTQVLAERVGPEGLVVGIDPDEERIKVAIEEKGHGRSNLIFVVADDQSFPEDQYDMVFCSNVIHWIKEKERVFERVYKNLRPGGRFGFIAMHNFKEHDDLATEVIKLGSSQEVLDKLKSSFYYEPLEYYKKLAADYNFEIRHEVINEASYQFAGIDEFIEFLYGTLQGQFDKSSKNLKEIRKRYRPGDIINWPSPYLTLILTKP</sequence>
<dbReference type="EnsemblMetazoa" id="XM_019993931.1">
    <property type="protein sequence ID" value="XP_019849490.1"/>
    <property type="gene ID" value="LOC109580592"/>
</dbReference>
<proteinExistence type="predicted"/>
<accession>A0A1X7VEF1</accession>
<reference evidence="2" key="2">
    <citation type="submission" date="2017-05" db="UniProtKB">
        <authorList>
            <consortium name="EnsemblMetazoa"/>
        </authorList>
    </citation>
    <scope>IDENTIFICATION</scope>
</reference>
<dbReference type="STRING" id="400682.A0A1X7VEF1"/>
<dbReference type="CDD" id="cd02440">
    <property type="entry name" value="AdoMet_MTases"/>
    <property type="match status" value="1"/>
</dbReference>
<dbReference type="KEGG" id="aqu:109580592"/>
<dbReference type="PANTHER" id="PTHR43861:SF1">
    <property type="entry name" value="TRANS-ACONITATE 2-METHYLTRANSFERASE"/>
    <property type="match status" value="1"/>
</dbReference>